<protein>
    <submittedName>
        <fullName evidence="1">Uncharacterized protein</fullName>
    </submittedName>
</protein>
<dbReference type="Proteomes" id="UP000274922">
    <property type="component" value="Unassembled WGS sequence"/>
</dbReference>
<reference evidence="2" key="1">
    <citation type="journal article" date="2018" name="Nat. Microbiol.">
        <title>Leveraging single-cell genomics to expand the fungal tree of life.</title>
        <authorList>
            <person name="Ahrendt S.R."/>
            <person name="Quandt C.A."/>
            <person name="Ciobanu D."/>
            <person name="Clum A."/>
            <person name="Salamov A."/>
            <person name="Andreopoulos B."/>
            <person name="Cheng J.F."/>
            <person name="Woyke T."/>
            <person name="Pelin A."/>
            <person name="Henrissat B."/>
            <person name="Reynolds N.K."/>
            <person name="Benny G.L."/>
            <person name="Smith M.E."/>
            <person name="James T.Y."/>
            <person name="Grigoriev I.V."/>
        </authorList>
    </citation>
    <scope>NUCLEOTIDE SEQUENCE [LARGE SCALE GENOMIC DNA]</scope>
    <source>
        <strain evidence="2">ATCC 52028</strain>
    </source>
</reference>
<keyword evidence="2" id="KW-1185">Reference proteome</keyword>
<evidence type="ECO:0000313" key="1">
    <source>
        <dbReference type="EMBL" id="RKO98262.1"/>
    </source>
</evidence>
<name>A0A4P9X009_9FUNG</name>
<sequence>MDAQLPDLTKLSFYQQLMLEGAGAKKPDPYVRDYYRDYPQLAGRLPTQRHLDDGNIYTFGASKYRTNLYNHFRLSFKTQLKKYLRVFQAANGLTEPQFVWTLSCICGWKPRRDSHWAVNVVPVTHTASNSSHTTPACSMVC</sequence>
<accession>A0A4P9X009</accession>
<gene>
    <name evidence="1" type="ORF">CXG81DRAFT_28903</name>
</gene>
<proteinExistence type="predicted"/>
<evidence type="ECO:0000313" key="2">
    <source>
        <dbReference type="Proteomes" id="UP000274922"/>
    </source>
</evidence>
<organism evidence="1 2">
    <name type="scientific">Caulochytrium protostelioides</name>
    <dbReference type="NCBI Taxonomy" id="1555241"/>
    <lineage>
        <taxon>Eukaryota</taxon>
        <taxon>Fungi</taxon>
        <taxon>Fungi incertae sedis</taxon>
        <taxon>Chytridiomycota</taxon>
        <taxon>Chytridiomycota incertae sedis</taxon>
        <taxon>Chytridiomycetes</taxon>
        <taxon>Caulochytriales</taxon>
        <taxon>Caulochytriaceae</taxon>
        <taxon>Caulochytrium</taxon>
    </lineage>
</organism>
<dbReference type="EMBL" id="ML014538">
    <property type="protein sequence ID" value="RKO98262.1"/>
    <property type="molecule type" value="Genomic_DNA"/>
</dbReference>
<dbReference type="AlphaFoldDB" id="A0A4P9X009"/>